<dbReference type="Pfam" id="PF07589">
    <property type="entry name" value="PEP-CTERM"/>
    <property type="match status" value="1"/>
</dbReference>
<dbReference type="EMBL" id="JAXCLA010000001">
    <property type="protein sequence ID" value="MDY0743011.1"/>
    <property type="molecule type" value="Genomic_DNA"/>
</dbReference>
<evidence type="ECO:0000313" key="2">
    <source>
        <dbReference type="EMBL" id="MDY0743011.1"/>
    </source>
</evidence>
<comment type="caution">
    <text evidence="2">The sequence shown here is derived from an EMBL/GenBank/DDBJ whole genome shotgun (WGS) entry which is preliminary data.</text>
</comment>
<keyword evidence="3" id="KW-1185">Reference proteome</keyword>
<reference evidence="2 3" key="1">
    <citation type="submission" date="2023-11" db="EMBL/GenBank/DDBJ databases">
        <title>Paucibacter sp. nov., isolated from fresh soil in Korea.</title>
        <authorList>
            <person name="Le N.T.T."/>
        </authorList>
    </citation>
    <scope>NUCLEOTIDE SEQUENCE [LARGE SCALE GENOMIC DNA]</scope>
    <source>
        <strain evidence="2 3">R3-3</strain>
    </source>
</reference>
<dbReference type="Proteomes" id="UP001285263">
    <property type="component" value="Unassembled WGS sequence"/>
</dbReference>
<dbReference type="NCBIfam" id="TIGR02595">
    <property type="entry name" value="PEP_CTERM"/>
    <property type="match status" value="1"/>
</dbReference>
<feature type="domain" description="Ice-binding protein C-terminal" evidence="1">
    <location>
        <begin position="181"/>
        <end position="205"/>
    </location>
</feature>
<gene>
    <name evidence="2" type="ORF">SNE35_00765</name>
</gene>
<organism evidence="2 3">
    <name type="scientific">Roseateles agri</name>
    <dbReference type="NCBI Taxonomy" id="3098619"/>
    <lineage>
        <taxon>Bacteria</taxon>
        <taxon>Pseudomonadati</taxon>
        <taxon>Pseudomonadota</taxon>
        <taxon>Betaproteobacteria</taxon>
        <taxon>Burkholderiales</taxon>
        <taxon>Sphaerotilaceae</taxon>
        <taxon>Roseateles</taxon>
    </lineage>
</organism>
<protein>
    <submittedName>
        <fullName evidence="2">PEP-CTERM sorting domain-containing protein</fullName>
    </submittedName>
</protein>
<evidence type="ECO:0000313" key="3">
    <source>
        <dbReference type="Proteomes" id="UP001285263"/>
    </source>
</evidence>
<accession>A0ABU5DB09</accession>
<dbReference type="InterPro" id="IPR013424">
    <property type="entry name" value="Ice-binding_C"/>
</dbReference>
<sequence length="214" mass="21451">MGFTTSALAGSYTEVGDAGQLLGTAQSTVGTGALTDIFGSVSDVHDVDLYLINITNFAAFSASTVNSGTDAFLDTQLFLLTTSGKAVCANDNSGGGFQSLLGAGSCGSSLGNGQYLLGIGSGFYDPVDANNVLLFAPNNGQESVRGPNSAFALAGYTDNGAFDPNFGAYDIKLTGAAAVSAVPEPATVALMLGGLAICGLSASRRQRSSTKTSV</sequence>
<name>A0ABU5DB09_9BURK</name>
<proteinExistence type="predicted"/>
<evidence type="ECO:0000259" key="1">
    <source>
        <dbReference type="Pfam" id="PF07589"/>
    </source>
</evidence>